<sequence length="183" mass="21435">MPESHLTKNALSAAMKKLMDKYPMEKIKISDIVEQCGMNRQSFYYHFKDKYDLVNWIFYTEFIESIKSSLDKPPGELTEEICVFFYENRNFYSNALKVTGQNSFSDYFVEVLHPIIHSQLEEIIKDDPNHDFYATFFADAIRVSITRWLLEGAKMPPKKFAELLKIASTDVIYKLVKDSEKAE</sequence>
<dbReference type="Pfam" id="PF00440">
    <property type="entry name" value="TetR_N"/>
    <property type="match status" value="1"/>
</dbReference>
<dbReference type="SUPFAM" id="SSF46689">
    <property type="entry name" value="Homeodomain-like"/>
    <property type="match status" value="1"/>
</dbReference>
<comment type="caution">
    <text evidence="4">The sequence shown here is derived from an EMBL/GenBank/DDBJ whole genome shotgun (WGS) entry which is preliminary data.</text>
</comment>
<dbReference type="GO" id="GO:0016301">
    <property type="term" value="F:kinase activity"/>
    <property type="evidence" value="ECO:0007669"/>
    <property type="project" value="UniProtKB-KW"/>
</dbReference>
<evidence type="ECO:0000256" key="2">
    <source>
        <dbReference type="PROSITE-ProRule" id="PRU00335"/>
    </source>
</evidence>
<dbReference type="InterPro" id="IPR001647">
    <property type="entry name" value="HTH_TetR"/>
</dbReference>
<evidence type="ECO:0000313" key="5">
    <source>
        <dbReference type="Proteomes" id="UP001208567"/>
    </source>
</evidence>
<dbReference type="InterPro" id="IPR039532">
    <property type="entry name" value="TetR_C_Firmicutes"/>
</dbReference>
<evidence type="ECO:0000256" key="1">
    <source>
        <dbReference type="ARBA" id="ARBA00023125"/>
    </source>
</evidence>
<dbReference type="PANTHER" id="PTHR43479">
    <property type="entry name" value="ACREF/ENVCD OPERON REPRESSOR-RELATED"/>
    <property type="match status" value="1"/>
</dbReference>
<keyword evidence="1 2" id="KW-0238">DNA-binding</keyword>
<keyword evidence="4" id="KW-0418">Kinase</keyword>
<evidence type="ECO:0000313" key="4">
    <source>
        <dbReference type="EMBL" id="GLC32582.1"/>
    </source>
</evidence>
<dbReference type="RefSeq" id="WP_264851891.1">
    <property type="nucleotide sequence ID" value="NZ_BRXR01000001.1"/>
</dbReference>
<organism evidence="4 5">
    <name type="scientific">Clostridium omnivorum</name>
    <dbReference type="NCBI Taxonomy" id="1604902"/>
    <lineage>
        <taxon>Bacteria</taxon>
        <taxon>Bacillati</taxon>
        <taxon>Bacillota</taxon>
        <taxon>Clostridia</taxon>
        <taxon>Eubacteriales</taxon>
        <taxon>Clostridiaceae</taxon>
        <taxon>Clostridium</taxon>
    </lineage>
</organism>
<proteinExistence type="predicted"/>
<gene>
    <name evidence="4" type="ORF">bsdE14_39920</name>
</gene>
<dbReference type="Gene3D" id="1.10.357.10">
    <property type="entry name" value="Tetracycline Repressor, domain 2"/>
    <property type="match status" value="1"/>
</dbReference>
<dbReference type="PROSITE" id="PS50977">
    <property type="entry name" value="HTH_TETR_2"/>
    <property type="match status" value="1"/>
</dbReference>
<protein>
    <submittedName>
        <fullName evidence="4">Dihydroxyacetone kinase transcriptional activator DhaS</fullName>
    </submittedName>
</protein>
<evidence type="ECO:0000259" key="3">
    <source>
        <dbReference type="PROSITE" id="PS50977"/>
    </source>
</evidence>
<dbReference type="PANTHER" id="PTHR43479:SF7">
    <property type="entry name" value="TETR-FAMILY TRANSCRIPTIONAL REGULATOR"/>
    <property type="match status" value="1"/>
</dbReference>
<feature type="DNA-binding region" description="H-T-H motif" evidence="2">
    <location>
        <begin position="28"/>
        <end position="47"/>
    </location>
</feature>
<dbReference type="InterPro" id="IPR050624">
    <property type="entry name" value="HTH-type_Tx_Regulator"/>
</dbReference>
<dbReference type="EMBL" id="BRXR01000001">
    <property type="protein sequence ID" value="GLC32582.1"/>
    <property type="molecule type" value="Genomic_DNA"/>
</dbReference>
<keyword evidence="4" id="KW-0808">Transferase</keyword>
<keyword evidence="5" id="KW-1185">Reference proteome</keyword>
<reference evidence="4 5" key="1">
    <citation type="journal article" date="2024" name="Int. J. Syst. Evol. Microbiol.">
        <title>Clostridium omnivorum sp. nov., isolated from anoxic soil under the treatment of reductive soil disinfestation.</title>
        <authorList>
            <person name="Ueki A."/>
            <person name="Tonouchi A."/>
            <person name="Kaku N."/>
            <person name="Honma S."/>
            <person name="Ueki K."/>
        </authorList>
    </citation>
    <scope>NUCLEOTIDE SEQUENCE [LARGE SCALE GENOMIC DNA]</scope>
    <source>
        <strain evidence="4 5">E14</strain>
    </source>
</reference>
<feature type="domain" description="HTH tetR-type" evidence="3">
    <location>
        <begin position="5"/>
        <end position="65"/>
    </location>
</feature>
<dbReference type="InterPro" id="IPR009057">
    <property type="entry name" value="Homeodomain-like_sf"/>
</dbReference>
<accession>A0ABQ5NBL1</accession>
<dbReference type="Proteomes" id="UP001208567">
    <property type="component" value="Unassembled WGS sequence"/>
</dbReference>
<name>A0ABQ5NBL1_9CLOT</name>
<dbReference type="Pfam" id="PF14278">
    <property type="entry name" value="TetR_C_8"/>
    <property type="match status" value="1"/>
</dbReference>